<keyword evidence="5" id="KW-0862">Zinc</keyword>
<dbReference type="GO" id="GO:0010468">
    <property type="term" value="P:regulation of gene expression"/>
    <property type="evidence" value="ECO:0007669"/>
    <property type="project" value="TreeGrafter"/>
</dbReference>
<dbReference type="InterPro" id="IPR036236">
    <property type="entry name" value="Znf_C2H2_sf"/>
</dbReference>
<reference evidence="10" key="2">
    <citation type="submission" date="2021-09" db="EMBL/GenBank/DDBJ databases">
        <authorList>
            <person name="Jia N."/>
            <person name="Wang J."/>
            <person name="Shi W."/>
            <person name="Du L."/>
            <person name="Sun Y."/>
            <person name="Zhan W."/>
            <person name="Jiang J."/>
            <person name="Wang Q."/>
            <person name="Zhang B."/>
            <person name="Ji P."/>
            <person name="Sakyi L.B."/>
            <person name="Cui X."/>
            <person name="Yuan T."/>
            <person name="Jiang B."/>
            <person name="Yang W."/>
            <person name="Lam T.T.-Y."/>
            <person name="Chang Q."/>
            <person name="Ding S."/>
            <person name="Wang X."/>
            <person name="Zhu J."/>
            <person name="Ruan X."/>
            <person name="Zhao L."/>
            <person name="Wei J."/>
            <person name="Que T."/>
            <person name="Du C."/>
            <person name="Cheng J."/>
            <person name="Dai P."/>
            <person name="Han X."/>
            <person name="Huang E."/>
            <person name="Gao Y."/>
            <person name="Liu J."/>
            <person name="Shao H."/>
            <person name="Ye R."/>
            <person name="Li L."/>
            <person name="Wei W."/>
            <person name="Wang X."/>
            <person name="Wang C."/>
            <person name="Huo Q."/>
            <person name="Li W."/>
            <person name="Guo W."/>
            <person name="Chen H."/>
            <person name="Chen S."/>
            <person name="Zhou L."/>
            <person name="Zhou L."/>
            <person name="Ni X."/>
            <person name="Tian J."/>
            <person name="Zhou Y."/>
            <person name="Sheng Y."/>
            <person name="Liu T."/>
            <person name="Pan Y."/>
            <person name="Xia L."/>
            <person name="Li J."/>
            <person name="Zhao F."/>
            <person name="Cao W."/>
        </authorList>
    </citation>
    <scope>NUCLEOTIDE SEQUENCE</scope>
    <source>
        <strain evidence="10">Rsan-2018</strain>
        <tissue evidence="10">Larvae</tissue>
    </source>
</reference>
<accession>A0A9D4QCV0</accession>
<reference evidence="10" key="1">
    <citation type="journal article" date="2020" name="Cell">
        <title>Large-Scale Comparative Analyses of Tick Genomes Elucidate Their Genetic Diversity and Vector Capacities.</title>
        <authorList>
            <consortium name="Tick Genome and Microbiome Consortium (TIGMIC)"/>
            <person name="Jia N."/>
            <person name="Wang J."/>
            <person name="Shi W."/>
            <person name="Du L."/>
            <person name="Sun Y."/>
            <person name="Zhan W."/>
            <person name="Jiang J.F."/>
            <person name="Wang Q."/>
            <person name="Zhang B."/>
            <person name="Ji P."/>
            <person name="Bell-Sakyi L."/>
            <person name="Cui X.M."/>
            <person name="Yuan T.T."/>
            <person name="Jiang B.G."/>
            <person name="Yang W.F."/>
            <person name="Lam T.T."/>
            <person name="Chang Q.C."/>
            <person name="Ding S.J."/>
            <person name="Wang X.J."/>
            <person name="Zhu J.G."/>
            <person name="Ruan X.D."/>
            <person name="Zhao L."/>
            <person name="Wei J.T."/>
            <person name="Ye R.Z."/>
            <person name="Que T.C."/>
            <person name="Du C.H."/>
            <person name="Zhou Y.H."/>
            <person name="Cheng J.X."/>
            <person name="Dai P.F."/>
            <person name="Guo W.B."/>
            <person name="Han X.H."/>
            <person name="Huang E.J."/>
            <person name="Li L.F."/>
            <person name="Wei W."/>
            <person name="Gao Y.C."/>
            <person name="Liu J.Z."/>
            <person name="Shao H.Z."/>
            <person name="Wang X."/>
            <person name="Wang C.C."/>
            <person name="Yang T.C."/>
            <person name="Huo Q.B."/>
            <person name="Li W."/>
            <person name="Chen H.Y."/>
            <person name="Chen S.E."/>
            <person name="Zhou L.G."/>
            <person name="Ni X.B."/>
            <person name="Tian J.H."/>
            <person name="Sheng Y."/>
            <person name="Liu T."/>
            <person name="Pan Y.S."/>
            <person name="Xia L.Y."/>
            <person name="Li J."/>
            <person name="Zhao F."/>
            <person name="Cao W.C."/>
        </authorList>
    </citation>
    <scope>NUCLEOTIDE SEQUENCE</scope>
    <source>
        <strain evidence="10">Rsan-2018</strain>
    </source>
</reference>
<comment type="subcellular location">
    <subcellularLocation>
        <location evidence="1">Nucleus</location>
    </subcellularLocation>
</comment>
<keyword evidence="2" id="KW-0479">Metal-binding</keyword>
<feature type="region of interest" description="Disordered" evidence="8">
    <location>
        <begin position="18"/>
        <end position="69"/>
    </location>
</feature>
<keyword evidence="4 7" id="KW-0863">Zinc-finger</keyword>
<dbReference type="SUPFAM" id="SSF57667">
    <property type="entry name" value="beta-beta-alpha zinc fingers"/>
    <property type="match status" value="1"/>
</dbReference>
<feature type="domain" description="C2H2-type" evidence="9">
    <location>
        <begin position="101"/>
        <end position="126"/>
    </location>
</feature>
<dbReference type="AlphaFoldDB" id="A0A9D4QCV0"/>
<dbReference type="SMART" id="SM00355">
    <property type="entry name" value="ZnF_C2H2"/>
    <property type="match status" value="2"/>
</dbReference>
<evidence type="ECO:0000256" key="4">
    <source>
        <dbReference type="ARBA" id="ARBA00022771"/>
    </source>
</evidence>
<evidence type="ECO:0000256" key="2">
    <source>
        <dbReference type="ARBA" id="ARBA00022723"/>
    </source>
</evidence>
<dbReference type="PROSITE" id="PS00028">
    <property type="entry name" value="ZINC_FINGER_C2H2_1"/>
    <property type="match status" value="2"/>
</dbReference>
<dbReference type="InterPro" id="IPR050331">
    <property type="entry name" value="Zinc_finger"/>
</dbReference>
<gene>
    <name evidence="10" type="ORF">HPB52_006808</name>
</gene>
<dbReference type="EMBL" id="JABSTV010001246">
    <property type="protein sequence ID" value="KAH7975931.1"/>
    <property type="molecule type" value="Genomic_DNA"/>
</dbReference>
<evidence type="ECO:0000313" key="11">
    <source>
        <dbReference type="Proteomes" id="UP000821837"/>
    </source>
</evidence>
<dbReference type="Pfam" id="PF00096">
    <property type="entry name" value="zf-C2H2"/>
    <property type="match status" value="1"/>
</dbReference>
<dbReference type="GO" id="GO:0005634">
    <property type="term" value="C:nucleus"/>
    <property type="evidence" value="ECO:0007669"/>
    <property type="project" value="UniProtKB-SubCell"/>
</dbReference>
<evidence type="ECO:0000256" key="5">
    <source>
        <dbReference type="ARBA" id="ARBA00022833"/>
    </source>
</evidence>
<keyword evidence="6" id="KW-0539">Nucleus</keyword>
<feature type="compositionally biased region" description="Polar residues" evidence="8">
    <location>
        <begin position="44"/>
        <end position="66"/>
    </location>
</feature>
<dbReference type="PROSITE" id="PS50157">
    <property type="entry name" value="ZINC_FINGER_C2H2_2"/>
    <property type="match status" value="2"/>
</dbReference>
<comment type="caution">
    <text evidence="10">The sequence shown here is derived from an EMBL/GenBank/DDBJ whole genome shotgun (WGS) entry which is preliminary data.</text>
</comment>
<evidence type="ECO:0000256" key="6">
    <source>
        <dbReference type="ARBA" id="ARBA00023242"/>
    </source>
</evidence>
<dbReference type="PANTHER" id="PTHR16515">
    <property type="entry name" value="PR DOMAIN ZINC FINGER PROTEIN"/>
    <property type="match status" value="1"/>
</dbReference>
<evidence type="ECO:0000259" key="9">
    <source>
        <dbReference type="PROSITE" id="PS50157"/>
    </source>
</evidence>
<evidence type="ECO:0000256" key="7">
    <source>
        <dbReference type="PROSITE-ProRule" id="PRU00042"/>
    </source>
</evidence>
<dbReference type="PANTHER" id="PTHR16515:SF66">
    <property type="entry name" value="C2H2-TYPE DOMAIN-CONTAINING PROTEIN"/>
    <property type="match status" value="1"/>
</dbReference>
<feature type="domain" description="C2H2-type" evidence="9">
    <location>
        <begin position="73"/>
        <end position="100"/>
    </location>
</feature>
<dbReference type="InterPro" id="IPR013087">
    <property type="entry name" value="Znf_C2H2_type"/>
</dbReference>
<dbReference type="Proteomes" id="UP000821837">
    <property type="component" value="Chromosome 10"/>
</dbReference>
<name>A0A9D4QCV0_RHISA</name>
<dbReference type="GO" id="GO:0008270">
    <property type="term" value="F:zinc ion binding"/>
    <property type="evidence" value="ECO:0007669"/>
    <property type="project" value="UniProtKB-KW"/>
</dbReference>
<evidence type="ECO:0000256" key="8">
    <source>
        <dbReference type="SAM" id="MobiDB-lite"/>
    </source>
</evidence>
<evidence type="ECO:0000256" key="1">
    <source>
        <dbReference type="ARBA" id="ARBA00004123"/>
    </source>
</evidence>
<keyword evidence="11" id="KW-1185">Reference proteome</keyword>
<evidence type="ECO:0000256" key="3">
    <source>
        <dbReference type="ARBA" id="ARBA00022737"/>
    </source>
</evidence>
<sequence>MSASLFSAVTASRKIMPRLVPPSGAQGSGTSSKVNARTYWVDAQEQSGPCNLPQPGSDSPRLASSQSRKRGNFKCRYCGRTFVYMTPFIAHEYAHANEKRFLCNFCPQGFVTRQLLTVHLRVHKDEILANDDAVP</sequence>
<evidence type="ECO:0000313" key="10">
    <source>
        <dbReference type="EMBL" id="KAH7975931.1"/>
    </source>
</evidence>
<protein>
    <recommendedName>
        <fullName evidence="9">C2H2-type domain-containing protein</fullName>
    </recommendedName>
</protein>
<organism evidence="10 11">
    <name type="scientific">Rhipicephalus sanguineus</name>
    <name type="common">Brown dog tick</name>
    <name type="synonym">Ixodes sanguineus</name>
    <dbReference type="NCBI Taxonomy" id="34632"/>
    <lineage>
        <taxon>Eukaryota</taxon>
        <taxon>Metazoa</taxon>
        <taxon>Ecdysozoa</taxon>
        <taxon>Arthropoda</taxon>
        <taxon>Chelicerata</taxon>
        <taxon>Arachnida</taxon>
        <taxon>Acari</taxon>
        <taxon>Parasitiformes</taxon>
        <taxon>Ixodida</taxon>
        <taxon>Ixodoidea</taxon>
        <taxon>Ixodidae</taxon>
        <taxon>Rhipicephalinae</taxon>
        <taxon>Rhipicephalus</taxon>
        <taxon>Rhipicephalus</taxon>
    </lineage>
</organism>
<keyword evidence="3" id="KW-0677">Repeat</keyword>
<proteinExistence type="predicted"/>
<dbReference type="Gene3D" id="3.30.160.60">
    <property type="entry name" value="Classic Zinc Finger"/>
    <property type="match status" value="1"/>
</dbReference>